<gene>
    <name evidence="1" type="ordered locus">Daro_4133</name>
</gene>
<name>Q477X2_DECAR</name>
<sequence length="687" mass="74124">MSLRSDSFEILRDCRALFLKHLGALLLDSGIISGSAIRAIQEGAGAYFDEMVSTTRRGSFSEEAHGLTSSRITLVGEDDLELGIRLDNLSARLFETTGGSLWRTHLRFVTLLRRPDLPKSANPIGPKGICQGLTTMFAASGASSIEQKLALLDRIEVYLLANLPGLYAEINDFLDRGGIEAAQATILGSPDGPKQADQSSANPLLALQQQLLARLPGGIASIQPPTGTGGAAASLLSQASLEQLIFRLNELDRQGAFRAQFKPGTSLSTESLIPELFSGSTAKASLPKALNSAELGIPSTATEGLAIDTLAIIFEAIFSEPTLPDTLKAAISSLQITLLKMAMKDASLFTDDKHPARLVIDRMGQAVLGLPTDVPARHPVCARLFEIASQLRSGNGDISAFQSALTQLDALVAERNNELAKSAAAYLPLLRQLDRRDEASIQTRHILDKLIEQKPPEAVQAFLNESWRKVLQLVWLENGPDSSQWQAHVTAIEELLWSFQPKTDPAERKSLAHRLPNILKLLKTGMERIGLPTEAQEAFLDDCFTLQTQALRAAPAAETGATSVIAATGLHASGSETVYGDVQSGQFVLNTLDFSDYQPGPARSLSCAIGDWLELRIDDSTTRVARICYISPNSQRTLLLNPDFGLALAIHPAILDRQLRAGEARIRSASSLFEIAASRALQKTTTN</sequence>
<dbReference type="eggNOG" id="COG1570">
    <property type="taxonomic scope" value="Bacteria"/>
</dbReference>
<dbReference type="InterPro" id="IPR012434">
    <property type="entry name" value="DUF1631"/>
</dbReference>
<dbReference type="HOGENOM" id="CLU_400495_0_0_4"/>
<dbReference type="Pfam" id="PF07793">
    <property type="entry name" value="DUF1631"/>
    <property type="match status" value="1"/>
</dbReference>
<evidence type="ECO:0000313" key="1">
    <source>
        <dbReference type="EMBL" id="AAZ48859.1"/>
    </source>
</evidence>
<dbReference type="AlphaFoldDB" id="Q477X2"/>
<organism evidence="1">
    <name type="scientific">Dechloromonas aromatica (strain RCB)</name>
    <dbReference type="NCBI Taxonomy" id="159087"/>
    <lineage>
        <taxon>Bacteria</taxon>
        <taxon>Pseudomonadati</taxon>
        <taxon>Pseudomonadota</taxon>
        <taxon>Betaproteobacteria</taxon>
        <taxon>Rhodocyclales</taxon>
        <taxon>Azonexaceae</taxon>
        <taxon>Dechloromonas</taxon>
    </lineage>
</organism>
<reference evidence="1" key="1">
    <citation type="submission" date="2005-08" db="EMBL/GenBank/DDBJ databases">
        <title>Complete sequence of Dechloromonas aromatica RCB.</title>
        <authorList>
            <person name="Salinero K.K."/>
            <person name="Copeland A."/>
            <person name="Lucas S."/>
            <person name="Lapidus A."/>
            <person name="Barry K."/>
            <person name="Detter J.C."/>
            <person name="Glavina T."/>
            <person name="Hammon N."/>
            <person name="Israni S."/>
            <person name="Pitluck S."/>
            <person name="Di Bartolo G."/>
            <person name="Trong S."/>
            <person name="Schmutz J."/>
            <person name="Larimer F."/>
            <person name="Land M."/>
            <person name="Ivanova N."/>
            <person name="Richardson P."/>
        </authorList>
    </citation>
    <scope>NUCLEOTIDE SEQUENCE</scope>
    <source>
        <strain evidence="1">RCB</strain>
    </source>
</reference>
<dbReference type="EMBL" id="CP000089">
    <property type="protein sequence ID" value="AAZ48859.1"/>
    <property type="molecule type" value="Genomic_DNA"/>
</dbReference>
<dbReference type="KEGG" id="dar:Daro_4133"/>
<protein>
    <recommendedName>
        <fullName evidence="2">Thymidine phosphorylase</fullName>
    </recommendedName>
</protein>
<accession>Q477X2</accession>
<proteinExistence type="predicted"/>
<dbReference type="OrthoDB" id="6188167at2"/>
<dbReference type="STRING" id="159087.Daro_4133"/>
<evidence type="ECO:0008006" key="2">
    <source>
        <dbReference type="Google" id="ProtNLM"/>
    </source>
</evidence>